<accession>A0A2H0UJY0</accession>
<dbReference type="InterPro" id="IPR012657">
    <property type="entry name" value="23S_rRNA-intervening_sequence"/>
</dbReference>
<gene>
    <name evidence="1" type="ORF">COU11_04355</name>
</gene>
<dbReference type="Pfam" id="PF05635">
    <property type="entry name" value="23S_rRNA_IVP"/>
    <property type="match status" value="1"/>
</dbReference>
<dbReference type="EMBL" id="PFBD01000028">
    <property type="protein sequence ID" value="PIR86713.1"/>
    <property type="molecule type" value="Genomic_DNA"/>
</dbReference>
<sequence>MASDFRSLTVWQEARRLTVAVYEATKKFPKEEIFGLVSQLRRSAVSVVASIAEGYGRSLHKDRVQFLVIARGSMNETRTHILIASDLGYITEEEQDRLDKQYEVLTRQVNALITHIRKHANK</sequence>
<proteinExistence type="predicted"/>
<evidence type="ECO:0008006" key="3">
    <source>
        <dbReference type="Google" id="ProtNLM"/>
    </source>
</evidence>
<comment type="caution">
    <text evidence="1">The sequence shown here is derived from an EMBL/GenBank/DDBJ whole genome shotgun (WGS) entry which is preliminary data.</text>
</comment>
<protein>
    <recommendedName>
        <fullName evidence="3">Four helix bundle protein</fullName>
    </recommendedName>
</protein>
<dbReference type="NCBIfam" id="TIGR02436">
    <property type="entry name" value="four helix bundle protein"/>
    <property type="match status" value="1"/>
</dbReference>
<dbReference type="Proteomes" id="UP000229526">
    <property type="component" value="Unassembled WGS sequence"/>
</dbReference>
<dbReference type="InterPro" id="IPR036583">
    <property type="entry name" value="23S_rRNA_IVS_sf"/>
</dbReference>
<organism evidence="1 2">
    <name type="scientific">Candidatus Harrisonbacteria bacterium CG10_big_fil_rev_8_21_14_0_10_49_15</name>
    <dbReference type="NCBI Taxonomy" id="1974587"/>
    <lineage>
        <taxon>Bacteria</taxon>
        <taxon>Candidatus Harrisoniibacteriota</taxon>
    </lineage>
</organism>
<dbReference type="Gene3D" id="1.20.1440.60">
    <property type="entry name" value="23S rRNA-intervening sequence"/>
    <property type="match status" value="1"/>
</dbReference>
<reference evidence="2" key="1">
    <citation type="submission" date="2017-09" db="EMBL/GenBank/DDBJ databases">
        <title>Depth-based differentiation of microbial function through sediment-hosted aquifers and enrichment of novel symbionts in the deep terrestrial subsurface.</title>
        <authorList>
            <person name="Probst A.J."/>
            <person name="Ladd B."/>
            <person name="Jarett J.K."/>
            <person name="Geller-Mcgrath D.E."/>
            <person name="Sieber C.M.K."/>
            <person name="Emerson J.B."/>
            <person name="Anantharaman K."/>
            <person name="Thomas B.C."/>
            <person name="Malmstrom R."/>
            <person name="Stieglmeier M."/>
            <person name="Klingl A."/>
            <person name="Woyke T."/>
            <person name="Ryan C.M."/>
            <person name="Banfield J.F."/>
        </authorList>
    </citation>
    <scope>NUCLEOTIDE SEQUENCE [LARGE SCALE GENOMIC DNA]</scope>
</reference>
<name>A0A2H0UJY0_9BACT</name>
<dbReference type="PANTHER" id="PTHR38471">
    <property type="entry name" value="FOUR HELIX BUNDLE PROTEIN"/>
    <property type="match status" value="1"/>
</dbReference>
<evidence type="ECO:0000313" key="1">
    <source>
        <dbReference type="EMBL" id="PIR86713.1"/>
    </source>
</evidence>
<dbReference type="CDD" id="cd16377">
    <property type="entry name" value="23S_rRNA_IVP_like"/>
    <property type="match status" value="1"/>
</dbReference>
<dbReference type="SUPFAM" id="SSF158446">
    <property type="entry name" value="IVS-encoded protein-like"/>
    <property type="match status" value="1"/>
</dbReference>
<evidence type="ECO:0000313" key="2">
    <source>
        <dbReference type="Proteomes" id="UP000229526"/>
    </source>
</evidence>
<dbReference type="PANTHER" id="PTHR38471:SF2">
    <property type="entry name" value="FOUR HELIX BUNDLE PROTEIN"/>
    <property type="match status" value="1"/>
</dbReference>
<dbReference type="AlphaFoldDB" id="A0A2H0UJY0"/>